<gene>
    <name evidence="1" type="ordered locus">Bsel_0154</name>
</gene>
<reference evidence="1" key="1">
    <citation type="submission" date="2009-10" db="EMBL/GenBank/DDBJ databases">
        <title>Complete sequence of Bacillus selenitireducens MLS10.</title>
        <authorList>
            <consortium name="US DOE Joint Genome Institute"/>
            <person name="Lucas S."/>
            <person name="Copeland A."/>
            <person name="Lapidus A."/>
            <person name="Glavina del Rio T."/>
            <person name="Dalin E."/>
            <person name="Tice H."/>
            <person name="Bruce D."/>
            <person name="Goodwin L."/>
            <person name="Pitluck S."/>
            <person name="Sims D."/>
            <person name="Brettin T."/>
            <person name="Detter J.C."/>
            <person name="Han C."/>
            <person name="Larimer F."/>
            <person name="Land M."/>
            <person name="Hauser L."/>
            <person name="Kyrpides N."/>
            <person name="Ovchinnikova G."/>
            <person name="Stolz J."/>
        </authorList>
    </citation>
    <scope>NUCLEOTIDE SEQUENCE [LARGE SCALE GENOMIC DNA]</scope>
    <source>
        <strain evidence="1">MLS10</strain>
    </source>
</reference>
<dbReference type="Proteomes" id="UP000000271">
    <property type="component" value="Chromosome"/>
</dbReference>
<dbReference type="HOGENOM" id="CLU_2950580_0_0_9"/>
<proteinExistence type="predicted"/>
<organism evidence="1 2">
    <name type="scientific">Bacillus selenitireducens (strain ATCC 700615 / DSM 15326 / MLS10)</name>
    <dbReference type="NCBI Taxonomy" id="439292"/>
    <lineage>
        <taxon>Bacteria</taxon>
        <taxon>Bacillati</taxon>
        <taxon>Bacillota</taxon>
        <taxon>Bacilli</taxon>
        <taxon>Bacillales</taxon>
        <taxon>Bacillaceae</taxon>
        <taxon>Salisediminibacterium</taxon>
    </lineage>
</organism>
<dbReference type="AlphaFoldDB" id="D6XVT0"/>
<evidence type="ECO:0000313" key="2">
    <source>
        <dbReference type="Proteomes" id="UP000000271"/>
    </source>
</evidence>
<keyword evidence="2" id="KW-1185">Reference proteome</keyword>
<dbReference type="STRING" id="439292.Bsel_0154"/>
<evidence type="ECO:0000313" key="1">
    <source>
        <dbReference type="EMBL" id="ADH97703.1"/>
    </source>
</evidence>
<protein>
    <submittedName>
        <fullName evidence="1">Uncharacterized protein</fullName>
    </submittedName>
</protein>
<dbReference type="EMBL" id="CP001791">
    <property type="protein sequence ID" value="ADH97703.1"/>
    <property type="molecule type" value="Genomic_DNA"/>
</dbReference>
<name>D6XVT0_BACIE</name>
<dbReference type="KEGG" id="bse:Bsel_0154"/>
<sequence>MRALFFVGSKMRSFCYTGRPRGGIIAVDPCRAERRRHCKQEAGEAGGKRCLAKTGFENL</sequence>
<accession>D6XVT0</accession>